<name>A0ABS3XDA6_9ACTN</name>
<evidence type="ECO:0000256" key="2">
    <source>
        <dbReference type="SAM" id="Phobius"/>
    </source>
</evidence>
<feature type="region of interest" description="Disordered" evidence="1">
    <location>
        <begin position="210"/>
        <end position="242"/>
    </location>
</feature>
<feature type="region of interest" description="Disordered" evidence="1">
    <location>
        <begin position="1"/>
        <end position="26"/>
    </location>
</feature>
<dbReference type="EMBL" id="JADKMA010000079">
    <property type="protein sequence ID" value="MBO8193360.1"/>
    <property type="molecule type" value="Genomic_DNA"/>
</dbReference>
<feature type="region of interest" description="Disordered" evidence="1">
    <location>
        <begin position="45"/>
        <end position="112"/>
    </location>
</feature>
<sequence length="460" mass="47918">MSTDQSPESPETEDRPAPRSRRRQLTVGAVAAAVLVAGGGGAYWASTAFSDAGGPGTTDAGSAPEGGPPKLALDGTATSARDSGEGIAPGEPMGPRGYRAEGELPDGPKAAAVYKPGHEVSRVQVAKLAEALHVKGAVKERDGRWQAGGGQGKGPRLTAERGAAGGAWTYQNGQTVPLDADPDPAPGGKPLSEEKAEDAVRPVLRVLGMEEASVDAGSPVGGTRTVTASPRVDHLPTHGWDSTFVVDEKGNVTRAQGSWNKTRKGEVYPVQSATATLDEMNKASQSRGGHRGEGEQGDEPTKIGGAAFGLSLERSHGKPLLVPAWIYDVKRPGGGDLKVTHPAVQQKYLKPSKTSGHPAKPGSGDVGTGGKQPSQAIESYKAQGRTLKLTFWGGVCDTYKASAEESGSTVKVKIDAEKKKDGKNICVKIAKRQTVEVKLDKELGDRKVVDARDGDKLPRK</sequence>
<evidence type="ECO:0008006" key="5">
    <source>
        <dbReference type="Google" id="ProtNLM"/>
    </source>
</evidence>
<feature type="region of interest" description="Disordered" evidence="1">
    <location>
        <begin position="137"/>
        <end position="198"/>
    </location>
</feature>
<gene>
    <name evidence="3" type="ORF">ITI46_17060</name>
</gene>
<organism evidence="3 4">
    <name type="scientific">Streptomyces oryzae</name>
    <dbReference type="NCBI Taxonomy" id="1434886"/>
    <lineage>
        <taxon>Bacteria</taxon>
        <taxon>Bacillati</taxon>
        <taxon>Actinomycetota</taxon>
        <taxon>Actinomycetes</taxon>
        <taxon>Kitasatosporales</taxon>
        <taxon>Streptomycetaceae</taxon>
        <taxon>Streptomyces</taxon>
    </lineage>
</organism>
<dbReference type="Proteomes" id="UP001519064">
    <property type="component" value="Unassembled WGS sequence"/>
</dbReference>
<feature type="transmembrane region" description="Helical" evidence="2">
    <location>
        <begin position="25"/>
        <end position="45"/>
    </location>
</feature>
<evidence type="ECO:0000256" key="1">
    <source>
        <dbReference type="SAM" id="MobiDB-lite"/>
    </source>
</evidence>
<comment type="caution">
    <text evidence="3">The sequence shown here is derived from an EMBL/GenBank/DDBJ whole genome shotgun (WGS) entry which is preliminary data.</text>
</comment>
<keyword evidence="2" id="KW-0812">Transmembrane</keyword>
<feature type="region of interest" description="Disordered" evidence="1">
    <location>
        <begin position="348"/>
        <end position="376"/>
    </location>
</feature>
<dbReference type="InterPro" id="IPR006311">
    <property type="entry name" value="TAT_signal"/>
</dbReference>
<protein>
    <recommendedName>
        <fullName evidence="5">Large membrane protein</fullName>
    </recommendedName>
</protein>
<proteinExistence type="predicted"/>
<evidence type="ECO:0000313" key="3">
    <source>
        <dbReference type="EMBL" id="MBO8193360.1"/>
    </source>
</evidence>
<feature type="region of interest" description="Disordered" evidence="1">
    <location>
        <begin position="273"/>
        <end position="303"/>
    </location>
</feature>
<keyword evidence="4" id="KW-1185">Reference proteome</keyword>
<dbReference type="RefSeq" id="WP_209240419.1">
    <property type="nucleotide sequence ID" value="NZ_JADKMA010000079.1"/>
</dbReference>
<evidence type="ECO:0000313" key="4">
    <source>
        <dbReference type="Proteomes" id="UP001519064"/>
    </source>
</evidence>
<reference evidence="3 4" key="1">
    <citation type="submission" date="2020-11" db="EMBL/GenBank/DDBJ databases">
        <title>Streptomyces spirodelae sp. nov., isolated from duckweed.</title>
        <authorList>
            <person name="Saimee Y."/>
            <person name="Duangmal K."/>
        </authorList>
    </citation>
    <scope>NUCLEOTIDE SEQUENCE [LARGE SCALE GENOMIC DNA]</scope>
    <source>
        <strain evidence="3 4">S16-07</strain>
    </source>
</reference>
<keyword evidence="2" id="KW-1133">Transmembrane helix</keyword>
<dbReference type="PROSITE" id="PS51318">
    <property type="entry name" value="TAT"/>
    <property type="match status" value="1"/>
</dbReference>
<keyword evidence="2" id="KW-0472">Membrane</keyword>
<accession>A0ABS3XDA6</accession>